<name>A0AA85JPT9_TRIRE</name>
<feature type="compositionally biased region" description="Polar residues" evidence="11">
    <location>
        <begin position="1170"/>
        <end position="1181"/>
    </location>
</feature>
<keyword evidence="8" id="KW-0539">Nucleus</keyword>
<dbReference type="Proteomes" id="UP000050795">
    <property type="component" value="Unassembled WGS sequence"/>
</dbReference>
<evidence type="ECO:0000256" key="10">
    <source>
        <dbReference type="SAM" id="Coils"/>
    </source>
</evidence>
<dbReference type="PANTHER" id="PTHR10071">
    <property type="entry name" value="TRANSCRIPTION FACTOR GATA FAMILY MEMBER"/>
    <property type="match status" value="1"/>
</dbReference>
<feature type="coiled-coil region" evidence="10">
    <location>
        <begin position="1065"/>
        <end position="1092"/>
    </location>
</feature>
<reference evidence="14" key="2">
    <citation type="submission" date="2023-11" db="UniProtKB">
        <authorList>
            <consortium name="WormBaseParasite"/>
        </authorList>
    </citation>
    <scope>IDENTIFICATION</scope>
</reference>
<feature type="compositionally biased region" description="Polar residues" evidence="11">
    <location>
        <begin position="671"/>
        <end position="682"/>
    </location>
</feature>
<feature type="compositionally biased region" description="Basic residues" evidence="11">
    <location>
        <begin position="144"/>
        <end position="154"/>
    </location>
</feature>
<protein>
    <recommendedName>
        <fullName evidence="12">GATA-type domain-containing protein</fullName>
    </recommendedName>
</protein>
<evidence type="ECO:0000313" key="13">
    <source>
        <dbReference type="Proteomes" id="UP000050795"/>
    </source>
</evidence>
<reference evidence="13" key="1">
    <citation type="submission" date="2022-06" db="EMBL/GenBank/DDBJ databases">
        <authorList>
            <person name="Berger JAMES D."/>
            <person name="Berger JAMES D."/>
        </authorList>
    </citation>
    <scope>NUCLEOTIDE SEQUENCE [LARGE SCALE GENOMIC DNA]</scope>
</reference>
<dbReference type="GO" id="GO:0000122">
    <property type="term" value="P:negative regulation of transcription by RNA polymerase II"/>
    <property type="evidence" value="ECO:0007669"/>
    <property type="project" value="TreeGrafter"/>
</dbReference>
<feature type="compositionally biased region" description="Acidic residues" evidence="11">
    <location>
        <begin position="241"/>
        <end position="251"/>
    </location>
</feature>
<organism evidence="13 14">
    <name type="scientific">Trichobilharzia regenti</name>
    <name type="common">Nasal bird schistosome</name>
    <dbReference type="NCBI Taxonomy" id="157069"/>
    <lineage>
        <taxon>Eukaryota</taxon>
        <taxon>Metazoa</taxon>
        <taxon>Spiralia</taxon>
        <taxon>Lophotrochozoa</taxon>
        <taxon>Platyhelminthes</taxon>
        <taxon>Trematoda</taxon>
        <taxon>Digenea</taxon>
        <taxon>Strigeidida</taxon>
        <taxon>Schistosomatoidea</taxon>
        <taxon>Schistosomatidae</taxon>
        <taxon>Trichobilharzia</taxon>
    </lineage>
</organism>
<keyword evidence="3 9" id="KW-0863">Zinc-finger</keyword>
<evidence type="ECO:0000256" key="7">
    <source>
        <dbReference type="ARBA" id="ARBA00023163"/>
    </source>
</evidence>
<feature type="region of interest" description="Disordered" evidence="11">
    <location>
        <begin position="429"/>
        <end position="466"/>
    </location>
</feature>
<evidence type="ECO:0000256" key="1">
    <source>
        <dbReference type="ARBA" id="ARBA00004123"/>
    </source>
</evidence>
<dbReference type="PROSITE" id="PS50114">
    <property type="entry name" value="GATA_ZN_FINGER_2"/>
    <property type="match status" value="2"/>
</dbReference>
<dbReference type="PROSITE" id="PS00344">
    <property type="entry name" value="GATA_ZN_FINGER_1"/>
    <property type="match status" value="2"/>
</dbReference>
<dbReference type="GO" id="GO:0045165">
    <property type="term" value="P:cell fate commitment"/>
    <property type="evidence" value="ECO:0007669"/>
    <property type="project" value="TreeGrafter"/>
</dbReference>
<keyword evidence="6" id="KW-0238">DNA-binding</keyword>
<feature type="compositionally biased region" description="Low complexity" evidence="11">
    <location>
        <begin position="639"/>
        <end position="661"/>
    </location>
</feature>
<dbReference type="GO" id="GO:0000981">
    <property type="term" value="F:DNA-binding transcription factor activity, RNA polymerase II-specific"/>
    <property type="evidence" value="ECO:0007669"/>
    <property type="project" value="TreeGrafter"/>
</dbReference>
<feature type="region of interest" description="Disordered" evidence="11">
    <location>
        <begin position="240"/>
        <end position="285"/>
    </location>
</feature>
<dbReference type="GO" id="GO:0000978">
    <property type="term" value="F:RNA polymerase II cis-regulatory region sequence-specific DNA binding"/>
    <property type="evidence" value="ECO:0007669"/>
    <property type="project" value="TreeGrafter"/>
</dbReference>
<feature type="compositionally biased region" description="Low complexity" evidence="11">
    <location>
        <begin position="1212"/>
        <end position="1226"/>
    </location>
</feature>
<keyword evidence="10" id="KW-0175">Coiled coil</keyword>
<evidence type="ECO:0000256" key="4">
    <source>
        <dbReference type="ARBA" id="ARBA00022833"/>
    </source>
</evidence>
<feature type="domain" description="GATA-type" evidence="12">
    <location>
        <begin position="753"/>
        <end position="808"/>
    </location>
</feature>
<keyword evidence="2" id="KW-0479">Metal-binding</keyword>
<feature type="compositionally biased region" description="Low complexity" evidence="11">
    <location>
        <begin position="557"/>
        <end position="566"/>
    </location>
</feature>
<feature type="region of interest" description="Disordered" evidence="11">
    <location>
        <begin position="1160"/>
        <end position="1226"/>
    </location>
</feature>
<accession>A0AA85JPT9</accession>
<feature type="region of interest" description="Disordered" evidence="11">
    <location>
        <begin position="349"/>
        <end position="368"/>
    </location>
</feature>
<dbReference type="GO" id="GO:0005634">
    <property type="term" value="C:nucleus"/>
    <property type="evidence" value="ECO:0007669"/>
    <property type="project" value="UniProtKB-SubCell"/>
</dbReference>
<feature type="region of interest" description="Disordered" evidence="11">
    <location>
        <begin position="1108"/>
        <end position="1130"/>
    </location>
</feature>
<evidence type="ECO:0000313" key="14">
    <source>
        <dbReference type="WBParaSite" id="TREG1_33370.1"/>
    </source>
</evidence>
<dbReference type="SUPFAM" id="SSF57716">
    <property type="entry name" value="Glucocorticoid receptor-like (DNA-binding domain)"/>
    <property type="match status" value="2"/>
</dbReference>
<feature type="region of interest" description="Disordered" evidence="11">
    <location>
        <begin position="999"/>
        <end position="1050"/>
    </location>
</feature>
<feature type="compositionally biased region" description="Pro residues" evidence="11">
    <location>
        <begin position="452"/>
        <end position="463"/>
    </location>
</feature>
<evidence type="ECO:0000256" key="6">
    <source>
        <dbReference type="ARBA" id="ARBA00023125"/>
    </source>
</evidence>
<proteinExistence type="predicted"/>
<keyword evidence="4" id="KW-0862">Zinc</keyword>
<feature type="compositionally biased region" description="Low complexity" evidence="11">
    <location>
        <begin position="1290"/>
        <end position="1299"/>
    </location>
</feature>
<sequence>MYNTHNSSSLSSSSPSNHGVINNSAAIFSGATNFLSRSNYNCGVNQTYRLQQQQQQQQNSTNYLNEEITNQCNDGIDVGVVNATTTTTSNEKSQATIGNKLSSTLDITTKAECLSQIGKFPTILSSIEKNEIQSVTNYENWSREHRKKHKKSKMHSSSNSTENDSVRSKTTKVSPHPHPVYMDESVDSLYHKLNGISDDITPSISGGLSATTTLVSCTNSLTKTRPSDMKDACEDYSSNINEEDDEEEAVEEAGAGGEGNYPFNMFSTPGHNNNNNNNNFPGDYDNRYNTSSFRQYDHCQPSSLSRNDENIKRTLNNIINMNYSVRPNHSQYTENSGMDEEEEIYKTMINTSNPDDIITSSSNPSSLERRINNHSTELDSDTWNTSIHSQYSQNILPHQLASFYSSCSNELALRQSLLFNSHQNQNSLETGNYSMYHSHPHQSESGRHTSSPPAPQPPPPLPPAAAAAAATMSTIQTSIEHNSSTGMSRNEMEFLSNFNKLSSDNNPSEPNDIKVVTKFTNAIQQQQQQQQQQQGTRRMINGPLGQNTLDVCKLPYQQHQQSQHRQGPGTGSGQMIDDISAAYHSAAAMAAAAVVAQAAVASANVTGHQNHSHLHQHHQHHPHPHPNPQTHPHLHPHSHSSLQHSIPLTQQHHQQQQQQSQFTESEHSIMHSHNTEQYSMNTSNNNNSSSNGSNSSNNGNNNNILHQSQYNNMMNQSLGLFPLMNNSNSLNTTLQSMNNNNNNKTMKNKKLTVTEGRECVNCGATSTPLWRRDGQGNYLCNACGLYQKMNGQNRPLIKPKRRLQSSSRRTGTICSNCRTITTTLWRRNTNGEPVCNACGLYFKLHNIQRPISMKKDGIQTRNRKVSQKTKKHKFGFYSELSDLPVDYLMKTPLHRFGAAAAAAAVAASNHFACTTRGLQAIPPPPSSPNSMRNPYLTGYFTDGNINSGGSLLNGIKQHKDNGRGELNHSDEVGQFTDVTKAFHATFGSLTNSSGEEIRHSSLLNNNNNDNNNNGSSNHFQLPSPHPSQIHSQHHLEQQQHQHQQYLQKQLSQQTNPVNFTSDLYNQQASSLINNNNNNHQQMNEKYSRYQKSNYNSGLIYNHSASDEQNASAATASNNNNGNGNGNSECMPLGVKTSSLIHHSPTDIMLQWNSHLRSTPNQLDAGGVGNFSPNSLYNRQHISSSSNSSSSAGGSVTHTSYYNQSDKNDSDQIDNNNNNNNNNLTDSLNHHSVLLSSEHRSTGQDLLNCHEMKVCCTDSLTSNSAGNYHHHQNLESVKPQKQEQPHHHHQQQQQPSQQHQLTNHSELGGVAGGAFP</sequence>
<evidence type="ECO:0000256" key="9">
    <source>
        <dbReference type="PROSITE-ProRule" id="PRU00094"/>
    </source>
</evidence>
<feature type="compositionally biased region" description="Polar residues" evidence="11">
    <location>
        <begin position="349"/>
        <end position="366"/>
    </location>
</feature>
<dbReference type="Gene3D" id="3.30.50.10">
    <property type="entry name" value="Erythroid Transcription Factor GATA-1, subunit A"/>
    <property type="match status" value="2"/>
</dbReference>
<dbReference type="PANTHER" id="PTHR10071:SF281">
    <property type="entry name" value="BOX A-BINDING FACTOR-RELATED"/>
    <property type="match status" value="1"/>
</dbReference>
<dbReference type="Pfam" id="PF00320">
    <property type="entry name" value="GATA"/>
    <property type="match status" value="2"/>
</dbReference>
<dbReference type="FunFam" id="3.30.50.10:FF:000032">
    <property type="entry name" value="Transcription factor GATA-3"/>
    <property type="match status" value="1"/>
</dbReference>
<feature type="region of interest" description="Disordered" evidence="11">
    <location>
        <begin position="1275"/>
        <end position="1315"/>
    </location>
</feature>
<keyword evidence="13" id="KW-1185">Reference proteome</keyword>
<keyword evidence="5" id="KW-0805">Transcription regulation</keyword>
<feature type="region of interest" description="Disordered" evidence="11">
    <location>
        <begin position="604"/>
        <end position="706"/>
    </location>
</feature>
<evidence type="ECO:0000256" key="3">
    <source>
        <dbReference type="ARBA" id="ARBA00022771"/>
    </source>
</evidence>
<feature type="compositionally biased region" description="Low complexity" evidence="11">
    <location>
        <begin position="1040"/>
        <end position="1050"/>
    </location>
</feature>
<dbReference type="SMART" id="SM00401">
    <property type="entry name" value="ZnF_GATA"/>
    <property type="match status" value="2"/>
</dbReference>
<dbReference type="PRINTS" id="PR00619">
    <property type="entry name" value="GATAZNFINGER"/>
</dbReference>
<comment type="subcellular location">
    <subcellularLocation>
        <location evidence="1">Nucleus</location>
    </subcellularLocation>
</comment>
<dbReference type="InterPro" id="IPR039355">
    <property type="entry name" value="Transcription_factor_GATA"/>
</dbReference>
<keyword evidence="7" id="KW-0804">Transcription</keyword>
<dbReference type="WBParaSite" id="TREG1_33370.1">
    <property type="protein sequence ID" value="TREG1_33370.1"/>
    <property type="gene ID" value="TREG1_33370"/>
</dbReference>
<feature type="region of interest" description="Disordered" evidence="11">
    <location>
        <begin position="142"/>
        <end position="180"/>
    </location>
</feature>
<evidence type="ECO:0000256" key="2">
    <source>
        <dbReference type="ARBA" id="ARBA00022723"/>
    </source>
</evidence>
<feature type="domain" description="GATA-type" evidence="12">
    <location>
        <begin position="808"/>
        <end position="861"/>
    </location>
</feature>
<dbReference type="GO" id="GO:0008270">
    <property type="term" value="F:zinc ion binding"/>
    <property type="evidence" value="ECO:0007669"/>
    <property type="project" value="UniProtKB-KW"/>
</dbReference>
<feature type="compositionally biased region" description="Low complexity" evidence="11">
    <location>
        <begin position="1182"/>
        <end position="1194"/>
    </location>
</feature>
<evidence type="ECO:0000256" key="11">
    <source>
        <dbReference type="SAM" id="MobiDB-lite"/>
    </source>
</evidence>
<dbReference type="InterPro" id="IPR000679">
    <property type="entry name" value="Znf_GATA"/>
</dbReference>
<evidence type="ECO:0000259" key="12">
    <source>
        <dbReference type="PROSITE" id="PS50114"/>
    </source>
</evidence>
<feature type="compositionally biased region" description="Low complexity" evidence="11">
    <location>
        <begin position="683"/>
        <end position="703"/>
    </location>
</feature>
<evidence type="ECO:0000256" key="8">
    <source>
        <dbReference type="ARBA" id="ARBA00023242"/>
    </source>
</evidence>
<evidence type="ECO:0000256" key="5">
    <source>
        <dbReference type="ARBA" id="ARBA00023015"/>
    </source>
</evidence>
<dbReference type="CDD" id="cd00202">
    <property type="entry name" value="ZnF_GATA"/>
    <property type="match status" value="2"/>
</dbReference>
<feature type="compositionally biased region" description="Basic residues" evidence="11">
    <location>
        <begin position="610"/>
        <end position="624"/>
    </location>
</feature>
<feature type="region of interest" description="Disordered" evidence="11">
    <location>
        <begin position="527"/>
        <end position="576"/>
    </location>
</feature>
<dbReference type="InterPro" id="IPR013088">
    <property type="entry name" value="Znf_NHR/GATA"/>
</dbReference>
<feature type="compositionally biased region" description="Low complexity" evidence="11">
    <location>
        <begin position="1109"/>
        <end position="1127"/>
    </location>
</feature>
<dbReference type="GO" id="GO:0045944">
    <property type="term" value="P:positive regulation of transcription by RNA polymerase II"/>
    <property type="evidence" value="ECO:0007669"/>
    <property type="project" value="TreeGrafter"/>
</dbReference>
<dbReference type="FunFam" id="3.30.50.10:FF:000036">
    <property type="entry name" value="Endothelial transcription factor GATA-2"/>
    <property type="match status" value="1"/>
</dbReference>
<feature type="compositionally biased region" description="Low complexity" evidence="11">
    <location>
        <begin position="1000"/>
        <end position="1030"/>
    </location>
</feature>